<dbReference type="SUPFAM" id="SSF103473">
    <property type="entry name" value="MFS general substrate transporter"/>
    <property type="match status" value="1"/>
</dbReference>
<accession>A0ABX0ZUT2</accession>
<reference evidence="9 10" key="1">
    <citation type="submission" date="2020-03" db="EMBL/GenBank/DDBJ databases">
        <title>WGS of actinomycetes isolated from Thailand.</title>
        <authorList>
            <person name="Thawai C."/>
        </authorList>
    </citation>
    <scope>NUCLEOTIDE SEQUENCE [LARGE SCALE GENOMIC DNA]</scope>
    <source>
        <strain evidence="9 10">PRB2-1</strain>
    </source>
</reference>
<dbReference type="InterPro" id="IPR020846">
    <property type="entry name" value="MFS_dom"/>
</dbReference>
<feature type="region of interest" description="Disordered" evidence="6">
    <location>
        <begin position="1"/>
        <end position="69"/>
    </location>
</feature>
<dbReference type="PANTHER" id="PTHR43124:SF3">
    <property type="entry name" value="CHLORAMPHENICOL EFFLUX PUMP RV0191"/>
    <property type="match status" value="1"/>
</dbReference>
<feature type="transmembrane region" description="Helical" evidence="7">
    <location>
        <begin position="388"/>
        <end position="409"/>
    </location>
</feature>
<feature type="transmembrane region" description="Helical" evidence="7">
    <location>
        <begin position="227"/>
        <end position="249"/>
    </location>
</feature>
<comment type="caution">
    <text evidence="9">The sequence shown here is derived from an EMBL/GenBank/DDBJ whole genome shotgun (WGS) entry which is preliminary data.</text>
</comment>
<evidence type="ECO:0000256" key="4">
    <source>
        <dbReference type="ARBA" id="ARBA00022989"/>
    </source>
</evidence>
<keyword evidence="4 7" id="KW-1133">Transmembrane helix</keyword>
<evidence type="ECO:0000256" key="3">
    <source>
        <dbReference type="ARBA" id="ARBA00022692"/>
    </source>
</evidence>
<keyword evidence="3 7" id="KW-0812">Transmembrane</keyword>
<dbReference type="InterPro" id="IPR036259">
    <property type="entry name" value="MFS_trans_sf"/>
</dbReference>
<evidence type="ECO:0000256" key="6">
    <source>
        <dbReference type="SAM" id="MobiDB-lite"/>
    </source>
</evidence>
<organism evidence="9 10">
    <name type="scientific">Actinacidiphila epipremni</name>
    <dbReference type="NCBI Taxonomy" id="2053013"/>
    <lineage>
        <taxon>Bacteria</taxon>
        <taxon>Bacillati</taxon>
        <taxon>Actinomycetota</taxon>
        <taxon>Actinomycetes</taxon>
        <taxon>Kitasatosporales</taxon>
        <taxon>Streptomycetaceae</taxon>
        <taxon>Actinacidiphila</taxon>
    </lineage>
</organism>
<evidence type="ECO:0000256" key="2">
    <source>
        <dbReference type="ARBA" id="ARBA00022475"/>
    </source>
</evidence>
<feature type="compositionally biased region" description="Low complexity" evidence="6">
    <location>
        <begin position="55"/>
        <end position="69"/>
    </location>
</feature>
<dbReference type="EMBL" id="JAATEJ010000019">
    <property type="protein sequence ID" value="NJP46029.1"/>
    <property type="molecule type" value="Genomic_DNA"/>
</dbReference>
<keyword evidence="2" id="KW-1003">Cell membrane</keyword>
<keyword evidence="10" id="KW-1185">Reference proteome</keyword>
<feature type="transmembrane region" description="Helical" evidence="7">
    <location>
        <begin position="415"/>
        <end position="436"/>
    </location>
</feature>
<feature type="transmembrane region" description="Helical" evidence="7">
    <location>
        <begin position="269"/>
        <end position="290"/>
    </location>
</feature>
<name>A0ABX0ZUT2_9ACTN</name>
<dbReference type="Pfam" id="PF07690">
    <property type="entry name" value="MFS_1"/>
    <property type="match status" value="1"/>
</dbReference>
<feature type="transmembrane region" description="Helical" evidence="7">
    <location>
        <begin position="71"/>
        <end position="90"/>
    </location>
</feature>
<evidence type="ECO:0000256" key="1">
    <source>
        <dbReference type="ARBA" id="ARBA00004651"/>
    </source>
</evidence>
<evidence type="ECO:0000256" key="7">
    <source>
        <dbReference type="SAM" id="Phobius"/>
    </source>
</evidence>
<dbReference type="RefSeq" id="WP_167984894.1">
    <property type="nucleotide sequence ID" value="NZ_JAATEJ010000019.1"/>
</dbReference>
<feature type="transmembrane region" description="Helical" evidence="7">
    <location>
        <begin position="302"/>
        <end position="320"/>
    </location>
</feature>
<dbReference type="InterPro" id="IPR050189">
    <property type="entry name" value="MFS_Efflux_Transporters"/>
</dbReference>
<evidence type="ECO:0000259" key="8">
    <source>
        <dbReference type="PROSITE" id="PS50850"/>
    </source>
</evidence>
<dbReference type="PROSITE" id="PS50850">
    <property type="entry name" value="MFS"/>
    <property type="match status" value="1"/>
</dbReference>
<feature type="transmembrane region" description="Helical" evidence="7">
    <location>
        <begin position="138"/>
        <end position="158"/>
    </location>
</feature>
<keyword evidence="5 7" id="KW-0472">Membrane</keyword>
<feature type="transmembrane region" description="Helical" evidence="7">
    <location>
        <begin position="354"/>
        <end position="376"/>
    </location>
</feature>
<evidence type="ECO:0000313" key="9">
    <source>
        <dbReference type="EMBL" id="NJP46029.1"/>
    </source>
</evidence>
<dbReference type="PANTHER" id="PTHR43124">
    <property type="entry name" value="PURINE EFFLUX PUMP PBUE"/>
    <property type="match status" value="1"/>
</dbReference>
<feature type="domain" description="Major facilitator superfamily (MFS) profile" evidence="8">
    <location>
        <begin position="68"/>
        <end position="440"/>
    </location>
</feature>
<dbReference type="Gene3D" id="1.20.1250.20">
    <property type="entry name" value="MFS general substrate transporter like domains"/>
    <property type="match status" value="1"/>
</dbReference>
<gene>
    <name evidence="9" type="ORF">HCN08_21860</name>
</gene>
<feature type="transmembrane region" description="Helical" evidence="7">
    <location>
        <begin position="195"/>
        <end position="215"/>
    </location>
</feature>
<protein>
    <submittedName>
        <fullName evidence="9">MFS transporter</fullName>
    </submittedName>
</protein>
<feature type="transmembrane region" description="Helical" evidence="7">
    <location>
        <begin position="327"/>
        <end position="348"/>
    </location>
</feature>
<dbReference type="InterPro" id="IPR011701">
    <property type="entry name" value="MFS"/>
</dbReference>
<evidence type="ECO:0000256" key="5">
    <source>
        <dbReference type="ARBA" id="ARBA00023136"/>
    </source>
</evidence>
<proteinExistence type="predicted"/>
<dbReference type="Proteomes" id="UP000734511">
    <property type="component" value="Unassembled WGS sequence"/>
</dbReference>
<comment type="subcellular location">
    <subcellularLocation>
        <location evidence="1">Cell membrane</location>
        <topology evidence="1">Multi-pass membrane protein</topology>
    </subcellularLocation>
</comment>
<feature type="transmembrane region" description="Helical" evidence="7">
    <location>
        <begin position="110"/>
        <end position="131"/>
    </location>
</feature>
<feature type="transmembrane region" description="Helical" evidence="7">
    <location>
        <begin position="164"/>
        <end position="183"/>
    </location>
</feature>
<evidence type="ECO:0000313" key="10">
    <source>
        <dbReference type="Proteomes" id="UP000734511"/>
    </source>
</evidence>
<sequence length="441" mass="42736">MNSEDYVTGSPPDAPGGAVTDAPVAAGSPADGPQAGGSPADGSPADSLRADGSSADAPRAAPGGKGAKPSWAPVAALTLGIATLVAAEFLPASVLPAMASDVGVSEGTAGLAVATTAVAGAVTAPTIAVVLPRADRRTVLIGLLVVAVASNAVVALAPDFAVLLLGRLLLGVAIAGFWSFALGAGTHATPGRDHVVSTSLALGVSAATIIGVPLSSVLGDAVGWRPVFWSAAGLSALAVVAVTVTLPPVPAHPGAGLGMLRQALANRRLMAGVGCIALVAFGNFAAYPYIRIAIERVTDGGTVWLLLGWGVGGLAGNLAAGALARRLAVAVVAGPGLLAVSLVLLATAGGLPVATGAIVLWGFGFNMVPVATQLWVTRAEPTRVESALSLQVTAFQVSITAGSAVGGAVVDGGGVRAALLVGAVAALAAGAGFAALHGRRA</sequence>